<dbReference type="InterPro" id="IPR001279">
    <property type="entry name" value="Metallo-B-lactamas"/>
</dbReference>
<dbReference type="SUPFAM" id="SSF56281">
    <property type="entry name" value="Metallo-hydrolase/oxidoreductase"/>
    <property type="match status" value="1"/>
</dbReference>
<organism evidence="7 8">
    <name type="scientific">Desulfovibrio legallii</name>
    <dbReference type="NCBI Taxonomy" id="571438"/>
    <lineage>
        <taxon>Bacteria</taxon>
        <taxon>Pseudomonadati</taxon>
        <taxon>Thermodesulfobacteriota</taxon>
        <taxon>Desulfovibrionia</taxon>
        <taxon>Desulfovibrionales</taxon>
        <taxon>Desulfovibrionaceae</taxon>
        <taxon>Desulfovibrio</taxon>
    </lineage>
</organism>
<name>A0A1G7PH52_9BACT</name>
<dbReference type="GO" id="GO:0046872">
    <property type="term" value="F:metal ion binding"/>
    <property type="evidence" value="ECO:0007669"/>
    <property type="project" value="UniProtKB-KW"/>
</dbReference>
<comment type="cofactor">
    <cofactor evidence="1">
        <name>Zn(2+)</name>
        <dbReference type="ChEBI" id="CHEBI:29105"/>
    </cofactor>
</comment>
<keyword evidence="3" id="KW-0479">Metal-binding</keyword>
<dbReference type="GO" id="GO:0016787">
    <property type="term" value="F:hydrolase activity"/>
    <property type="evidence" value="ECO:0007669"/>
    <property type="project" value="UniProtKB-KW"/>
</dbReference>
<sequence length="252" mass="26967">MNLHVLYEGLPARLAQDYLSWPTCACVRSGGVNILFDTGFATQRQRLPQRLREAAGLAPEDIHIVVLSHLHYDHAYNFDLFPQARILAHTREIEHALHGAAGEFAYQNFLTQAIATSGRLEGVEEGYSPAPGVSVLFVPGHTPGCLALLLEDADAPPTVLAGDAVKNLAELATGRMPMVALPEEAAASIRKIRRRAAVVVPGHDRMLHVFPDRIEAAAGLPLTLVYAAGCVPPGHPDRVALGLPASALPVVP</sequence>
<dbReference type="InterPro" id="IPR051013">
    <property type="entry name" value="MBL_superfamily_lactonases"/>
</dbReference>
<dbReference type="RefSeq" id="WP_092154593.1">
    <property type="nucleotide sequence ID" value="NZ_FNBX01000016.1"/>
</dbReference>
<evidence type="ECO:0000259" key="6">
    <source>
        <dbReference type="SMART" id="SM00849"/>
    </source>
</evidence>
<evidence type="ECO:0000313" key="7">
    <source>
        <dbReference type="EMBL" id="SDF85601.1"/>
    </source>
</evidence>
<accession>A0A1G7PH52</accession>
<dbReference type="InterPro" id="IPR036866">
    <property type="entry name" value="RibonucZ/Hydroxyglut_hydro"/>
</dbReference>
<protein>
    <submittedName>
        <fullName evidence="7">Glyoxylase, beta-lactamase superfamily II</fullName>
    </submittedName>
</protein>
<evidence type="ECO:0000256" key="1">
    <source>
        <dbReference type="ARBA" id="ARBA00001947"/>
    </source>
</evidence>
<dbReference type="OrthoDB" id="9773738at2"/>
<evidence type="ECO:0000256" key="5">
    <source>
        <dbReference type="ARBA" id="ARBA00022833"/>
    </source>
</evidence>
<keyword evidence="4" id="KW-0378">Hydrolase</keyword>
<dbReference type="Gene3D" id="3.60.15.10">
    <property type="entry name" value="Ribonuclease Z/Hydroxyacylglutathione hydrolase-like"/>
    <property type="match status" value="1"/>
</dbReference>
<evidence type="ECO:0000313" key="8">
    <source>
        <dbReference type="Proteomes" id="UP000199355"/>
    </source>
</evidence>
<gene>
    <name evidence="7" type="ORF">SAMN05192586_11610</name>
</gene>
<evidence type="ECO:0000256" key="2">
    <source>
        <dbReference type="ARBA" id="ARBA00007749"/>
    </source>
</evidence>
<dbReference type="PANTHER" id="PTHR42978:SF2">
    <property type="entry name" value="102 KBASES UNSTABLE REGION: FROM 1 TO 119443"/>
    <property type="match status" value="1"/>
</dbReference>
<reference evidence="8" key="1">
    <citation type="submission" date="2016-10" db="EMBL/GenBank/DDBJ databases">
        <authorList>
            <person name="Varghese N."/>
            <person name="Submissions S."/>
        </authorList>
    </citation>
    <scope>NUCLEOTIDE SEQUENCE [LARGE SCALE GENOMIC DNA]</scope>
    <source>
        <strain evidence="8">KHC7</strain>
    </source>
</reference>
<evidence type="ECO:0000256" key="3">
    <source>
        <dbReference type="ARBA" id="ARBA00022723"/>
    </source>
</evidence>
<keyword evidence="5" id="KW-0862">Zinc</keyword>
<dbReference type="EMBL" id="FNBX01000016">
    <property type="protein sequence ID" value="SDF85601.1"/>
    <property type="molecule type" value="Genomic_DNA"/>
</dbReference>
<dbReference type="PANTHER" id="PTHR42978">
    <property type="entry name" value="QUORUM-QUENCHING LACTONASE YTNP-RELATED-RELATED"/>
    <property type="match status" value="1"/>
</dbReference>
<dbReference type="SMART" id="SM00849">
    <property type="entry name" value="Lactamase_B"/>
    <property type="match status" value="1"/>
</dbReference>
<dbReference type="Pfam" id="PF00753">
    <property type="entry name" value="Lactamase_B"/>
    <property type="match status" value="1"/>
</dbReference>
<keyword evidence="8" id="KW-1185">Reference proteome</keyword>
<dbReference type="AlphaFoldDB" id="A0A1G7PH52"/>
<dbReference type="Proteomes" id="UP000199355">
    <property type="component" value="Unassembled WGS sequence"/>
</dbReference>
<comment type="similarity">
    <text evidence="2">Belongs to the metallo-beta-lactamase superfamily.</text>
</comment>
<proteinExistence type="inferred from homology"/>
<dbReference type="STRING" id="571438.SAMN05192586_11610"/>
<feature type="domain" description="Metallo-beta-lactamase" evidence="6">
    <location>
        <begin position="23"/>
        <end position="203"/>
    </location>
</feature>
<evidence type="ECO:0000256" key="4">
    <source>
        <dbReference type="ARBA" id="ARBA00022801"/>
    </source>
</evidence>